<dbReference type="Pfam" id="PF01872">
    <property type="entry name" value="RibD_C"/>
    <property type="match status" value="1"/>
</dbReference>
<reference evidence="2 3" key="1">
    <citation type="submission" date="2024-09" db="EMBL/GenBank/DDBJ databases">
        <authorList>
            <person name="Sun Q."/>
            <person name="Mori K."/>
        </authorList>
    </citation>
    <scope>NUCLEOTIDE SEQUENCE [LARGE SCALE GENOMIC DNA]</scope>
    <source>
        <strain evidence="2 3">JCM 3324</strain>
    </source>
</reference>
<accession>A0ABV5P4R1</accession>
<protein>
    <submittedName>
        <fullName evidence="2">Dihydrofolate reductase family protein</fullName>
    </submittedName>
</protein>
<dbReference type="Proteomes" id="UP001589568">
    <property type="component" value="Unassembled WGS sequence"/>
</dbReference>
<sequence>MGLVDEVQLHILPILLGEDVSLFAGLGKRIDLERVETSAFAGETRLRCRVRS</sequence>
<feature type="domain" description="Bacterial bifunctional deaminase-reductase C-terminal" evidence="1">
    <location>
        <begin position="2"/>
        <end position="41"/>
    </location>
</feature>
<dbReference type="InterPro" id="IPR024072">
    <property type="entry name" value="DHFR-like_dom_sf"/>
</dbReference>
<evidence type="ECO:0000313" key="3">
    <source>
        <dbReference type="Proteomes" id="UP001589568"/>
    </source>
</evidence>
<dbReference type="Gene3D" id="3.40.430.10">
    <property type="entry name" value="Dihydrofolate Reductase, subunit A"/>
    <property type="match status" value="1"/>
</dbReference>
<gene>
    <name evidence="2" type="ORF">ACFFR3_48695</name>
</gene>
<name>A0ABV5P4R1_9ACTN</name>
<dbReference type="RefSeq" id="WP_379485433.1">
    <property type="nucleotide sequence ID" value="NZ_BAAAXS010000001.1"/>
</dbReference>
<evidence type="ECO:0000313" key="2">
    <source>
        <dbReference type="EMBL" id="MFB9477426.1"/>
    </source>
</evidence>
<keyword evidence="3" id="KW-1185">Reference proteome</keyword>
<organism evidence="2 3">
    <name type="scientific">Nonomuraea salmonea</name>
    <dbReference type="NCBI Taxonomy" id="46181"/>
    <lineage>
        <taxon>Bacteria</taxon>
        <taxon>Bacillati</taxon>
        <taxon>Actinomycetota</taxon>
        <taxon>Actinomycetes</taxon>
        <taxon>Streptosporangiales</taxon>
        <taxon>Streptosporangiaceae</taxon>
        <taxon>Nonomuraea</taxon>
    </lineage>
</organism>
<dbReference type="EMBL" id="JBHMCF010000061">
    <property type="protein sequence ID" value="MFB9477426.1"/>
    <property type="molecule type" value="Genomic_DNA"/>
</dbReference>
<evidence type="ECO:0000259" key="1">
    <source>
        <dbReference type="Pfam" id="PF01872"/>
    </source>
</evidence>
<proteinExistence type="predicted"/>
<dbReference type="SUPFAM" id="SSF53597">
    <property type="entry name" value="Dihydrofolate reductase-like"/>
    <property type="match status" value="1"/>
</dbReference>
<comment type="caution">
    <text evidence="2">The sequence shown here is derived from an EMBL/GenBank/DDBJ whole genome shotgun (WGS) entry which is preliminary data.</text>
</comment>
<dbReference type="InterPro" id="IPR002734">
    <property type="entry name" value="RibDG_C"/>
</dbReference>